<name>A0ABM6F4Q5_9BURK</name>
<organism evidence="2 3">
    <name type="scientific">Cupriavidus malaysiensis</name>
    <dbReference type="NCBI Taxonomy" id="367825"/>
    <lineage>
        <taxon>Bacteria</taxon>
        <taxon>Pseudomonadati</taxon>
        <taxon>Pseudomonadota</taxon>
        <taxon>Betaproteobacteria</taxon>
        <taxon>Burkholderiales</taxon>
        <taxon>Burkholderiaceae</taxon>
        <taxon>Cupriavidus</taxon>
    </lineage>
</organism>
<dbReference type="Proteomes" id="UP000177515">
    <property type="component" value="Chromosome 1"/>
</dbReference>
<keyword evidence="1" id="KW-0812">Transmembrane</keyword>
<keyword evidence="1" id="KW-1133">Transmembrane helix</keyword>
<dbReference type="RefSeq" id="WP_071069564.1">
    <property type="nucleotide sequence ID" value="NZ_CP017754.1"/>
</dbReference>
<reference evidence="2 3" key="1">
    <citation type="submission" date="2016-10" db="EMBL/GenBank/DDBJ databases">
        <title>Complete genome sequences of three Cupriavidus strains isolated from various Malaysian environments.</title>
        <authorList>
            <person name="Abdullah A.A.-A."/>
            <person name="Shafie N.A.H."/>
            <person name="Lau N.S."/>
        </authorList>
    </citation>
    <scope>NUCLEOTIDE SEQUENCE [LARGE SCALE GENOMIC DNA]</scope>
    <source>
        <strain evidence="2 3">USMAA1020</strain>
    </source>
</reference>
<evidence type="ECO:0000256" key="1">
    <source>
        <dbReference type="SAM" id="Phobius"/>
    </source>
</evidence>
<keyword evidence="3" id="KW-1185">Reference proteome</keyword>
<feature type="transmembrane region" description="Helical" evidence="1">
    <location>
        <begin position="12"/>
        <end position="32"/>
    </location>
</feature>
<proteinExistence type="predicted"/>
<dbReference type="EMBL" id="CP017754">
    <property type="protein sequence ID" value="AOZ06468.1"/>
    <property type="molecule type" value="Genomic_DNA"/>
</dbReference>
<sequence>MRIQLEKVKPWADLLLTVVSLIAIPVTGWWAYHNFSVEDTHEANPNISVTAEVMPYDDERRLLVVHIRPRNLGKVPIELLGGTRGDISVDIKALPSKSPNGYLDLEGVPVTFAAHNIVSGFNGGYVMEPGIDYDEIKTFVVPRGVTYVIRAEMDHYDDSPDDEVDASYIIAAI</sequence>
<protein>
    <submittedName>
        <fullName evidence="2">Uncharacterized protein</fullName>
    </submittedName>
</protein>
<gene>
    <name evidence="2" type="ORF">BKK80_12045</name>
</gene>
<accession>A0ABM6F4Q5</accession>
<evidence type="ECO:0000313" key="3">
    <source>
        <dbReference type="Proteomes" id="UP000177515"/>
    </source>
</evidence>
<keyword evidence="1" id="KW-0472">Membrane</keyword>
<evidence type="ECO:0000313" key="2">
    <source>
        <dbReference type="EMBL" id="AOZ06468.1"/>
    </source>
</evidence>